<evidence type="ECO:0000313" key="1">
    <source>
        <dbReference type="EMBL" id="KGJ07906.1"/>
    </source>
</evidence>
<dbReference type="EMBL" id="JRKS01000015">
    <property type="protein sequence ID" value="KGJ07906.1"/>
    <property type="molecule type" value="Genomic_DNA"/>
</dbReference>
<dbReference type="AlphaFoldDB" id="A0A099FCH7"/>
<reference evidence="1 2" key="1">
    <citation type="submission" date="2014-09" db="EMBL/GenBank/DDBJ databases">
        <authorList>
            <person name="McGinnis J.M."/>
            <person name="Wolfgang W.J."/>
        </authorList>
    </citation>
    <scope>NUCLEOTIDE SEQUENCE [LARGE SCALE GENOMIC DNA]</scope>
    <source>
        <strain evidence="1 2">HAMBI 3106</strain>
    </source>
</reference>
<keyword evidence="2" id="KW-1185">Reference proteome</keyword>
<name>A0A099FCH7_9RHOB</name>
<proteinExistence type="predicted"/>
<comment type="caution">
    <text evidence="1">The sequence shown here is derived from an EMBL/GenBank/DDBJ whole genome shotgun (WGS) entry which is preliminary data.</text>
</comment>
<protein>
    <submittedName>
        <fullName evidence="1">Uncharacterized protein</fullName>
    </submittedName>
</protein>
<dbReference type="Proteomes" id="UP000029917">
    <property type="component" value="Unassembled WGS sequence"/>
</dbReference>
<evidence type="ECO:0000313" key="2">
    <source>
        <dbReference type="Proteomes" id="UP000029917"/>
    </source>
</evidence>
<sequence>MDVPIEDKPCKVGIVEDQLFDDASSSGIASNPCGQGGFEEIIFTPQHLREVEHLWKAAERYLLLPLADLQSDILCCS</sequence>
<reference evidence="1 2" key="2">
    <citation type="submission" date="2014-10" db="EMBL/GenBank/DDBJ databases">
        <title>Paracoccus sanguinis sp. nov., isolated from clinical specimens of New York State patients.</title>
        <authorList>
            <person name="Mingle L.A."/>
            <person name="Cole J.A."/>
            <person name="Lapierre P."/>
            <person name="Musser K.A."/>
        </authorList>
    </citation>
    <scope>NUCLEOTIDE SEQUENCE [LARGE SCALE GENOMIC DNA]</scope>
    <source>
        <strain evidence="1 2">HAMBI 3106</strain>
    </source>
</reference>
<accession>A0A099FCH7</accession>
<gene>
    <name evidence="1" type="ORF">IC63_06785</name>
</gene>
<organism evidence="1 2">
    <name type="scientific">Paracoccus sphaerophysae</name>
    <dbReference type="NCBI Taxonomy" id="690417"/>
    <lineage>
        <taxon>Bacteria</taxon>
        <taxon>Pseudomonadati</taxon>
        <taxon>Pseudomonadota</taxon>
        <taxon>Alphaproteobacteria</taxon>
        <taxon>Rhodobacterales</taxon>
        <taxon>Paracoccaceae</taxon>
        <taxon>Paracoccus</taxon>
    </lineage>
</organism>